<dbReference type="PRINTS" id="PR00080">
    <property type="entry name" value="SDRFAMILY"/>
</dbReference>
<dbReference type="EMBL" id="CM017886">
    <property type="protein sequence ID" value="KAG1370208.1"/>
    <property type="molecule type" value="Genomic_DNA"/>
</dbReference>
<evidence type="ECO:0000256" key="2">
    <source>
        <dbReference type="ARBA" id="ARBA00023002"/>
    </source>
</evidence>
<reference evidence="3" key="1">
    <citation type="journal article" date="2017" name="Gigascience">
        <title>The genome draft of coconut (Cocos nucifera).</title>
        <authorList>
            <person name="Xiao Y."/>
            <person name="Xu P."/>
            <person name="Fan H."/>
            <person name="Baudouin L."/>
            <person name="Xia W."/>
            <person name="Bocs S."/>
            <person name="Xu J."/>
            <person name="Li Q."/>
            <person name="Guo A."/>
            <person name="Zhou L."/>
            <person name="Li J."/>
            <person name="Wu Y."/>
            <person name="Ma Z."/>
            <person name="Armero A."/>
            <person name="Issali A.E."/>
            <person name="Liu N."/>
            <person name="Peng M."/>
            <person name="Yang Y."/>
        </authorList>
    </citation>
    <scope>NUCLEOTIDE SEQUENCE</scope>
    <source>
        <tissue evidence="3">Spear leaf of Hainan Tall coconut</tissue>
    </source>
</reference>
<dbReference type="InterPro" id="IPR020904">
    <property type="entry name" value="Sc_DH/Rdtase_CS"/>
</dbReference>
<dbReference type="OrthoDB" id="294295at2759"/>
<dbReference type="InterPro" id="IPR036291">
    <property type="entry name" value="NAD(P)-bd_dom_sf"/>
</dbReference>
<dbReference type="PANTHER" id="PTHR43180:SF55">
    <property type="entry name" value="ALCOHOL DEHYDROGENASE-LIKE PROTEIN"/>
    <property type="match status" value="1"/>
</dbReference>
<comment type="caution">
    <text evidence="3">The sequence shown here is derived from an EMBL/GenBank/DDBJ whole genome shotgun (WGS) entry which is preliminary data.</text>
</comment>
<organism evidence="3 4">
    <name type="scientific">Cocos nucifera</name>
    <name type="common">Coconut palm</name>
    <dbReference type="NCBI Taxonomy" id="13894"/>
    <lineage>
        <taxon>Eukaryota</taxon>
        <taxon>Viridiplantae</taxon>
        <taxon>Streptophyta</taxon>
        <taxon>Embryophyta</taxon>
        <taxon>Tracheophyta</taxon>
        <taxon>Spermatophyta</taxon>
        <taxon>Magnoliopsida</taxon>
        <taxon>Liliopsida</taxon>
        <taxon>Arecaceae</taxon>
        <taxon>Arecoideae</taxon>
        <taxon>Cocoseae</taxon>
        <taxon>Attaleinae</taxon>
        <taxon>Cocos</taxon>
    </lineage>
</organism>
<dbReference type="PROSITE" id="PS00061">
    <property type="entry name" value="ADH_SHORT"/>
    <property type="match status" value="1"/>
</dbReference>
<dbReference type="PANTHER" id="PTHR43180">
    <property type="entry name" value="3-OXOACYL-(ACYL-CARRIER-PROTEIN) REDUCTASE (AFU_ORTHOLOGUE AFUA_6G11210)"/>
    <property type="match status" value="1"/>
</dbReference>
<comment type="similarity">
    <text evidence="1">Belongs to the short-chain dehydrogenases/reductases (SDR) family.</text>
</comment>
<dbReference type="Pfam" id="PF13561">
    <property type="entry name" value="adh_short_C2"/>
    <property type="match status" value="1"/>
</dbReference>
<sequence length="317" mass="33555">MLRLIARFFIERRNGGGFGDGSRRVVTGRAGGYRERRVGFSSTAPSGRGRLEGKIALITGGASGLGKATAHEFIKEGASVILADIDPQLGPQVAEELGPQAQFVPCDVTVEQLVADAVDFTVTSHGRLDIMHNNAGIVGSIEGSHISELDLDQFDRVMDVNVRGTLAGIKHAARVMGPVGSGSIICTASISGLMGGLGTYPYGISKLSVAGIVKLAASELCRQGIRLNCISPFAIPTQLVIHQFSQIYKGVERERIIEIIDGLGELKGAKCQEIDVAKAAVYLASDDAKYVSGHNLVVDGGFTTFKHLNLPMPDEVV</sequence>
<evidence type="ECO:0000313" key="4">
    <source>
        <dbReference type="Proteomes" id="UP000797356"/>
    </source>
</evidence>
<protein>
    <submittedName>
        <fullName evidence="3">Zerumbone synthase</fullName>
    </submittedName>
</protein>
<evidence type="ECO:0000256" key="1">
    <source>
        <dbReference type="ARBA" id="ARBA00006484"/>
    </source>
</evidence>
<proteinExistence type="inferred from homology"/>
<name>A0A8K0NEE5_COCNU</name>
<dbReference type="FunFam" id="3.40.50.720:FF:000084">
    <property type="entry name" value="Short-chain dehydrogenase reductase"/>
    <property type="match status" value="1"/>
</dbReference>
<keyword evidence="4" id="KW-1185">Reference proteome</keyword>
<dbReference type="PRINTS" id="PR00081">
    <property type="entry name" value="GDHRDH"/>
</dbReference>
<evidence type="ECO:0000313" key="3">
    <source>
        <dbReference type="EMBL" id="KAG1370208.1"/>
    </source>
</evidence>
<reference evidence="3" key="2">
    <citation type="submission" date="2019-07" db="EMBL/GenBank/DDBJ databases">
        <authorList>
            <person name="Yang Y."/>
            <person name="Bocs S."/>
            <person name="Baudouin L."/>
        </authorList>
    </citation>
    <scope>NUCLEOTIDE SEQUENCE</scope>
    <source>
        <tissue evidence="3">Spear leaf of Hainan Tall coconut</tissue>
    </source>
</reference>
<dbReference type="Gene3D" id="3.40.50.720">
    <property type="entry name" value="NAD(P)-binding Rossmann-like Domain"/>
    <property type="match status" value="1"/>
</dbReference>
<gene>
    <name evidence="3" type="ORF">COCNU_15G005740</name>
</gene>
<dbReference type="GO" id="GO:0016491">
    <property type="term" value="F:oxidoreductase activity"/>
    <property type="evidence" value="ECO:0007669"/>
    <property type="project" value="UniProtKB-KW"/>
</dbReference>
<keyword evidence="2" id="KW-0560">Oxidoreductase</keyword>
<dbReference type="InterPro" id="IPR002347">
    <property type="entry name" value="SDR_fam"/>
</dbReference>
<dbReference type="AlphaFoldDB" id="A0A8K0NEE5"/>
<dbReference type="Proteomes" id="UP000797356">
    <property type="component" value="Chromosome 15"/>
</dbReference>
<accession>A0A8K0NEE5</accession>
<dbReference type="SUPFAM" id="SSF51735">
    <property type="entry name" value="NAD(P)-binding Rossmann-fold domains"/>
    <property type="match status" value="1"/>
</dbReference>